<dbReference type="Proteomes" id="UP000514754">
    <property type="component" value="Chromosome"/>
</dbReference>
<dbReference type="SUPFAM" id="SSF46785">
    <property type="entry name" value="Winged helix' DNA-binding domain"/>
    <property type="match status" value="1"/>
</dbReference>
<proteinExistence type="predicted"/>
<dbReference type="RefSeq" id="WP_044190678.1">
    <property type="nucleotide sequence ID" value="NZ_BFKH01000003.1"/>
</dbReference>
<dbReference type="EMBL" id="CP057906">
    <property type="protein sequence ID" value="QMO43495.1"/>
    <property type="molecule type" value="Genomic_DNA"/>
</dbReference>
<dbReference type="InterPro" id="IPR002173">
    <property type="entry name" value="Carboh/pur_kinase_PfkB_CS"/>
</dbReference>
<evidence type="ECO:0000256" key="1">
    <source>
        <dbReference type="ARBA" id="ARBA00022679"/>
    </source>
</evidence>
<dbReference type="InterPro" id="IPR036388">
    <property type="entry name" value="WH-like_DNA-bd_sf"/>
</dbReference>
<dbReference type="Pfam" id="PF00294">
    <property type="entry name" value="PfkB"/>
    <property type="match status" value="1"/>
</dbReference>
<dbReference type="PANTHER" id="PTHR10584">
    <property type="entry name" value="SUGAR KINASE"/>
    <property type="match status" value="1"/>
</dbReference>
<dbReference type="PROSITE" id="PS00583">
    <property type="entry name" value="PFKB_KINASES_1"/>
    <property type="match status" value="1"/>
</dbReference>
<dbReference type="InterPro" id="IPR011611">
    <property type="entry name" value="PfkB_dom"/>
</dbReference>
<dbReference type="eggNOG" id="COG1522">
    <property type="taxonomic scope" value="Bacteria"/>
</dbReference>
<dbReference type="PROSITE" id="PS00584">
    <property type="entry name" value="PFKB_KINASES_2"/>
    <property type="match status" value="1"/>
</dbReference>
<feature type="domain" description="Carbohydrate kinase PfkB" evidence="3">
    <location>
        <begin position="58"/>
        <end position="348"/>
    </location>
</feature>
<name>A0A085P2M8_ECOLX</name>
<sequence>MNNREKEILAILRRNPLIQQNEIADMLQISRSRVAAHIMDLMRKGRIKGKGYILTEQEYCVVVGTINMDIRGMADIRYPQSASHPGTIHCSAGGVGRNIAHNLALLGRDVHLLSVIGDDFYGEMLLEETRRAGVNVSGCVRLHGQSTSTYLAIANRDDQTVLAINDTHLLEQLTPQLLNGSRDLLRHAGVVLADCNLTAEALEWVFTLADEIPVFVDTVSEFKAGKIKHWLAHIHTLKPTLPELEILWGQAITSDADRNAAVNALHQQGVQQLFVYLPDESVYCSEKDGEQFLLTAPAHTTVDSFGADDGFMAGLVYSFLEGNNFRDSARFAMACAAISRASGSLNNPTLSADNALSLVPMV</sequence>
<dbReference type="Gene3D" id="1.10.10.10">
    <property type="entry name" value="Winged helix-like DNA-binding domain superfamily/Winged helix DNA-binding domain"/>
    <property type="match status" value="1"/>
</dbReference>
<dbReference type="InterPro" id="IPR036390">
    <property type="entry name" value="WH_DNA-bd_sf"/>
</dbReference>
<dbReference type="eggNOG" id="COG0524">
    <property type="taxonomic scope" value="Bacteria"/>
</dbReference>
<dbReference type="AlphaFoldDB" id="A0A085P2M8"/>
<dbReference type="NCBIfam" id="NF007416">
    <property type="entry name" value="PRK09954.1"/>
    <property type="match status" value="1"/>
</dbReference>
<dbReference type="EC" id="2.7.1.-" evidence="4"/>
<evidence type="ECO:0000256" key="2">
    <source>
        <dbReference type="ARBA" id="ARBA00022777"/>
    </source>
</evidence>
<organism evidence="4 5">
    <name type="scientific">Escherichia coli</name>
    <dbReference type="NCBI Taxonomy" id="562"/>
    <lineage>
        <taxon>Bacteria</taxon>
        <taxon>Pseudomonadati</taxon>
        <taxon>Pseudomonadota</taxon>
        <taxon>Gammaproteobacteria</taxon>
        <taxon>Enterobacterales</taxon>
        <taxon>Enterobacteriaceae</taxon>
        <taxon>Escherichia</taxon>
    </lineage>
</organism>
<dbReference type="GO" id="GO:0005829">
    <property type="term" value="C:cytosol"/>
    <property type="evidence" value="ECO:0007669"/>
    <property type="project" value="TreeGrafter"/>
</dbReference>
<evidence type="ECO:0000313" key="4">
    <source>
        <dbReference type="EMBL" id="QMO43495.1"/>
    </source>
</evidence>
<dbReference type="SUPFAM" id="SSF53613">
    <property type="entry name" value="Ribokinase-like"/>
    <property type="match status" value="1"/>
</dbReference>
<evidence type="ECO:0000259" key="3">
    <source>
        <dbReference type="Pfam" id="PF00294"/>
    </source>
</evidence>
<reference evidence="4 5" key="1">
    <citation type="submission" date="2020-06" db="EMBL/GenBank/DDBJ databases">
        <title>REHAB project genomes.</title>
        <authorList>
            <person name="Shaw L.P."/>
        </authorList>
    </citation>
    <scope>NUCLEOTIDE SEQUENCE [LARGE SCALE GENOMIC DNA]</scope>
    <source>
        <strain evidence="4 5">RHB10-C12</strain>
    </source>
</reference>
<protein>
    <submittedName>
        <fullName evidence="4">Sugar kinase</fullName>
        <ecNumber evidence="4">2.7.1.-</ecNumber>
    </submittedName>
</protein>
<evidence type="ECO:0000313" key="5">
    <source>
        <dbReference type="Proteomes" id="UP000514754"/>
    </source>
</evidence>
<dbReference type="CDD" id="cd01941">
    <property type="entry name" value="YeiC_kinase_like"/>
    <property type="match status" value="1"/>
</dbReference>
<dbReference type="Pfam" id="PF13412">
    <property type="entry name" value="HTH_24"/>
    <property type="match status" value="1"/>
</dbReference>
<accession>A0A085P2M8</accession>
<keyword evidence="2 4" id="KW-0418">Kinase</keyword>
<dbReference type="Gene3D" id="3.40.1190.20">
    <property type="match status" value="1"/>
</dbReference>
<keyword evidence="1 4" id="KW-0808">Transferase</keyword>
<gene>
    <name evidence="4" type="ORF">HVW43_25735</name>
</gene>
<dbReference type="PANTHER" id="PTHR10584:SF166">
    <property type="entry name" value="RIBOKINASE"/>
    <property type="match status" value="1"/>
</dbReference>
<dbReference type="InterPro" id="IPR029056">
    <property type="entry name" value="Ribokinase-like"/>
</dbReference>
<dbReference type="GO" id="GO:0016301">
    <property type="term" value="F:kinase activity"/>
    <property type="evidence" value="ECO:0007669"/>
    <property type="project" value="UniProtKB-KW"/>
</dbReference>